<dbReference type="AlphaFoldDB" id="A0A1E3QCT2"/>
<feature type="region of interest" description="Disordered" evidence="1">
    <location>
        <begin position="112"/>
        <end position="184"/>
    </location>
</feature>
<protein>
    <recommendedName>
        <fullName evidence="2">Spc7 kinetochore protein domain-containing protein</fullName>
    </recommendedName>
</protein>
<dbReference type="InterPro" id="IPR013253">
    <property type="entry name" value="Spc7_domain"/>
</dbReference>
<evidence type="ECO:0000259" key="2">
    <source>
        <dbReference type="SMART" id="SM00787"/>
    </source>
</evidence>
<feature type="compositionally biased region" description="Low complexity" evidence="1">
    <location>
        <begin position="475"/>
        <end position="490"/>
    </location>
</feature>
<dbReference type="SMART" id="SM00787">
    <property type="entry name" value="Spc7"/>
    <property type="match status" value="1"/>
</dbReference>
<dbReference type="PANTHER" id="PTHR28260">
    <property type="entry name" value="SPINDLE POLE BODY COMPONENT SPC105"/>
    <property type="match status" value="1"/>
</dbReference>
<dbReference type="Pfam" id="PF08317">
    <property type="entry name" value="Spc7"/>
    <property type="match status" value="1"/>
</dbReference>
<dbReference type="PANTHER" id="PTHR28260:SF1">
    <property type="entry name" value="SPINDLE POLE BODY COMPONENT SPC105"/>
    <property type="match status" value="1"/>
</dbReference>
<dbReference type="Pfam" id="PF15402">
    <property type="entry name" value="MELT_2"/>
    <property type="match status" value="5"/>
</dbReference>
<feature type="region of interest" description="Disordered" evidence="1">
    <location>
        <begin position="468"/>
        <end position="504"/>
    </location>
</feature>
<evidence type="ECO:0000313" key="3">
    <source>
        <dbReference type="EMBL" id="ODQ74837.1"/>
    </source>
</evidence>
<dbReference type="InterPro" id="IPR033338">
    <property type="entry name" value="Spc105/Spc7"/>
</dbReference>
<feature type="region of interest" description="Disordered" evidence="1">
    <location>
        <begin position="86"/>
        <end position="105"/>
    </location>
</feature>
<evidence type="ECO:0000256" key="1">
    <source>
        <dbReference type="SAM" id="MobiDB-lite"/>
    </source>
</evidence>
<reference evidence="3 4" key="1">
    <citation type="journal article" date="2016" name="Proc. Natl. Acad. Sci. U.S.A.">
        <title>Comparative genomics of biotechnologically important yeasts.</title>
        <authorList>
            <person name="Riley R."/>
            <person name="Haridas S."/>
            <person name="Wolfe K.H."/>
            <person name="Lopes M.R."/>
            <person name="Hittinger C.T."/>
            <person name="Goeker M."/>
            <person name="Salamov A.A."/>
            <person name="Wisecaver J.H."/>
            <person name="Long T.M."/>
            <person name="Calvey C.H."/>
            <person name="Aerts A.L."/>
            <person name="Barry K.W."/>
            <person name="Choi C."/>
            <person name="Clum A."/>
            <person name="Coughlan A.Y."/>
            <person name="Deshpande S."/>
            <person name="Douglass A.P."/>
            <person name="Hanson S.J."/>
            <person name="Klenk H.-P."/>
            <person name="LaButti K.M."/>
            <person name="Lapidus A."/>
            <person name="Lindquist E.A."/>
            <person name="Lipzen A.M."/>
            <person name="Meier-Kolthoff J.P."/>
            <person name="Ohm R.A."/>
            <person name="Otillar R.P."/>
            <person name="Pangilinan J.L."/>
            <person name="Peng Y."/>
            <person name="Rokas A."/>
            <person name="Rosa C.A."/>
            <person name="Scheuner C."/>
            <person name="Sibirny A.A."/>
            <person name="Slot J.C."/>
            <person name="Stielow J.B."/>
            <person name="Sun H."/>
            <person name="Kurtzman C.P."/>
            <person name="Blackwell M."/>
            <person name="Grigoriev I.V."/>
            <person name="Jeffries T.W."/>
        </authorList>
    </citation>
    <scope>NUCLEOTIDE SEQUENCE [LARGE SCALE GENOMIC DNA]</scope>
    <source>
        <strain evidence="3 4">NRRL Y-11557</strain>
    </source>
</reference>
<evidence type="ECO:0000313" key="4">
    <source>
        <dbReference type="Proteomes" id="UP000094385"/>
    </source>
</evidence>
<keyword evidence="4" id="KW-1185">Reference proteome</keyword>
<feature type="compositionally biased region" description="Low complexity" evidence="1">
    <location>
        <begin position="124"/>
        <end position="135"/>
    </location>
</feature>
<feature type="compositionally biased region" description="Polar residues" evidence="1">
    <location>
        <begin position="173"/>
        <end position="184"/>
    </location>
</feature>
<dbReference type="OrthoDB" id="5592879at2759"/>
<dbReference type="GO" id="GO:0007094">
    <property type="term" value="P:mitotic spindle assembly checkpoint signaling"/>
    <property type="evidence" value="ECO:0007669"/>
    <property type="project" value="TreeGrafter"/>
</dbReference>
<dbReference type="GO" id="GO:0034501">
    <property type="term" value="P:protein localization to kinetochore"/>
    <property type="evidence" value="ECO:0007669"/>
    <property type="project" value="TreeGrafter"/>
</dbReference>
<proteinExistence type="predicted"/>
<feature type="compositionally biased region" description="Low complexity" evidence="1">
    <location>
        <begin position="86"/>
        <end position="99"/>
    </location>
</feature>
<name>A0A1E3QCT2_LIPST</name>
<accession>A0A1E3QCT2</accession>
<dbReference type="SMART" id="SM01315">
    <property type="entry name" value="Spc7_N"/>
    <property type="match status" value="1"/>
</dbReference>
<dbReference type="GO" id="GO:1990758">
    <property type="term" value="P:mitotic sister chromatid biorientation"/>
    <property type="evidence" value="ECO:0007669"/>
    <property type="project" value="TreeGrafter"/>
</dbReference>
<sequence>MPRPRNSIAFGSQEDKENLGVGALLNSRKRSKSLGGSDDITLPIPRKRRIGAISRIPTAPRGILKSSYSAADENHTVIGVMQVALKDQSTQSKSSSSRTLSRRVSFAPEATLHTFELEREDTQSSSSTSATTASTPRADRSGSPNLTACGRSPLANLRLYNEPSPASPHYDNGSRQLQRSTAVVTTPPRGLIRSATFDVDDEEDDDEVEMEDATDIFDDLFDADENLFLQQSQTVLLQSNTAASTAASFFSPLVARLRPASSPNAAARDDVRNNGSDTEAMDITTAIGSIHRPIEGTGNDDCDEATMDVTNAVGFIEGYVEEETMDITRAIGSIQDLPINGAEEEEDHSSVIMEVTKAVGSIQDIPPHQDDDDTEYTSATMDVTKAMGEIHSAQPDEDDTGHASMAMDVTIAVGTINIASIYDEAGGNEDIPMEVTDMLPSANSVGFQSATLNSPEITNSQTNQAFVTSSMSPKLVSPSLSARSLRRTSSIGSGQGTETPTRPQHPQVLQFKASQVVDTPIASPRSAELLKLRRSLLESEGLTRGFDGRHLSIGTPESQKLKSDINKTLFTVSTSSLQKRIQSLTPKKAVRSPIKLPVSSARKQAIESLKSEEQEALSKIYSPLKAASLTSPTMSTMKKSIKFLSDIPAPVMMKLDPLVDSGDKTPLRSHAPVVEPEEEDSYLPISLNEFLRMTSIQFLEGLNTKRRNTTFLQPSETLLEPTLSVTVLSRQLHCPMLELFEFSCRELRKNIEEGKDLLERLETSIMEENPELFRQYVCSSLDGQAAFCAQFKVIKSYARLQSKGVWYKWRSKLLDGIMSSLIKNTNALKDDCANLKTIEESLRPSLSDIKSRHSTLKSKLELLRKRKSEVADCDQEQLETARHNLAIVELDVSRKMCTKRQIVHENEILSCSLNARLSDIRARNESITISEKTIEENKGVNTAEIISTKDELEWIYKLFGWTLKNINQDAIVLCHENDLEIEVALCNLSIARISIINADTSPLTEFFVNLLTCASNNRPLSQFMRDVSAIWHQKKYLRREIELVASHYITEIRLQDGTLAVKPEIFLQQSRTKLKLEYRLFAEMTRPYPSIRCEAKANVVYGKIDETELYKRLKCQLNACELGILQRNCDEISLCV</sequence>
<dbReference type="Pfam" id="PF18210">
    <property type="entry name" value="Knl1_RWD_C"/>
    <property type="match status" value="1"/>
</dbReference>
<feature type="domain" description="Spc7 kinetochore protein" evidence="2">
    <location>
        <begin position="674"/>
        <end position="991"/>
    </location>
</feature>
<dbReference type="EMBL" id="KV454291">
    <property type="protein sequence ID" value="ODQ74837.1"/>
    <property type="molecule type" value="Genomic_DNA"/>
</dbReference>
<organism evidence="3 4">
    <name type="scientific">Lipomyces starkeyi NRRL Y-11557</name>
    <dbReference type="NCBI Taxonomy" id="675824"/>
    <lineage>
        <taxon>Eukaryota</taxon>
        <taxon>Fungi</taxon>
        <taxon>Dikarya</taxon>
        <taxon>Ascomycota</taxon>
        <taxon>Saccharomycotina</taxon>
        <taxon>Lipomycetes</taxon>
        <taxon>Lipomycetales</taxon>
        <taxon>Lipomycetaceae</taxon>
        <taxon>Lipomyces</taxon>
    </lineage>
</organism>
<dbReference type="InterPro" id="IPR040850">
    <property type="entry name" value="Knl1_RWD_C"/>
</dbReference>
<dbReference type="GO" id="GO:0000776">
    <property type="term" value="C:kinetochore"/>
    <property type="evidence" value="ECO:0007669"/>
    <property type="project" value="TreeGrafter"/>
</dbReference>
<dbReference type="STRING" id="675824.A0A1E3QCT2"/>
<gene>
    <name evidence="3" type="ORF">LIPSTDRAFT_1594</name>
</gene>
<dbReference type="Proteomes" id="UP000094385">
    <property type="component" value="Unassembled WGS sequence"/>
</dbReference>